<feature type="compositionally biased region" description="Basic and acidic residues" evidence="1">
    <location>
        <begin position="436"/>
        <end position="453"/>
    </location>
</feature>
<evidence type="ECO:0000313" key="5">
    <source>
        <dbReference type="WBParaSite" id="ECPE_0000041101-mRNA-1"/>
    </source>
</evidence>
<dbReference type="Pfam" id="PF00638">
    <property type="entry name" value="Ran_BP1"/>
    <property type="match status" value="1"/>
</dbReference>
<dbReference type="InterPro" id="IPR011993">
    <property type="entry name" value="PH-like_dom_sf"/>
</dbReference>
<dbReference type="InterPro" id="IPR000156">
    <property type="entry name" value="Ran_bind_dom"/>
</dbReference>
<evidence type="ECO:0000256" key="1">
    <source>
        <dbReference type="SAM" id="MobiDB-lite"/>
    </source>
</evidence>
<evidence type="ECO:0000313" key="3">
    <source>
        <dbReference type="EMBL" id="VDP22347.1"/>
    </source>
</evidence>
<dbReference type="GO" id="GO:0005737">
    <property type="term" value="C:cytoplasm"/>
    <property type="evidence" value="ECO:0007669"/>
    <property type="project" value="TreeGrafter"/>
</dbReference>
<feature type="compositionally biased region" description="Polar residues" evidence="1">
    <location>
        <begin position="126"/>
        <end position="142"/>
    </location>
</feature>
<feature type="region of interest" description="Disordered" evidence="1">
    <location>
        <begin position="126"/>
        <end position="149"/>
    </location>
</feature>
<dbReference type="PANTHER" id="PTHR23138">
    <property type="entry name" value="RAN BINDING PROTEIN"/>
    <property type="match status" value="1"/>
</dbReference>
<dbReference type="Gene3D" id="2.30.29.30">
    <property type="entry name" value="Pleckstrin-homology domain (PH domain)/Phosphotyrosine-binding domain (PTB)"/>
    <property type="match status" value="1"/>
</dbReference>
<name>A0A183A0C6_9TREM</name>
<proteinExistence type="predicted"/>
<dbReference type="SUPFAM" id="SSF50729">
    <property type="entry name" value="PH domain-like"/>
    <property type="match status" value="1"/>
</dbReference>
<dbReference type="GO" id="GO:0005643">
    <property type="term" value="C:nuclear pore"/>
    <property type="evidence" value="ECO:0007669"/>
    <property type="project" value="TreeGrafter"/>
</dbReference>
<protein>
    <submittedName>
        <fullName evidence="5">RanBD1 domain-containing protein</fullName>
    </submittedName>
</protein>
<dbReference type="InterPro" id="IPR045255">
    <property type="entry name" value="RanBP1-like"/>
</dbReference>
<feature type="compositionally biased region" description="Low complexity" evidence="1">
    <location>
        <begin position="11"/>
        <end position="24"/>
    </location>
</feature>
<dbReference type="PANTHER" id="PTHR23138:SF87">
    <property type="entry name" value="E3 SUMO-PROTEIN LIGASE RANBP2"/>
    <property type="match status" value="1"/>
</dbReference>
<reference evidence="5" key="1">
    <citation type="submission" date="2016-06" db="UniProtKB">
        <authorList>
            <consortium name="WormBaseParasite"/>
        </authorList>
    </citation>
    <scope>IDENTIFICATION</scope>
</reference>
<gene>
    <name evidence="3" type="ORF">ECPE_LOCUS411</name>
</gene>
<dbReference type="EMBL" id="UZAN01001316">
    <property type="protein sequence ID" value="VDP22347.1"/>
    <property type="molecule type" value="Genomic_DNA"/>
</dbReference>
<dbReference type="AlphaFoldDB" id="A0A183A0C6"/>
<organism evidence="5">
    <name type="scientific">Echinostoma caproni</name>
    <dbReference type="NCBI Taxonomy" id="27848"/>
    <lineage>
        <taxon>Eukaryota</taxon>
        <taxon>Metazoa</taxon>
        <taxon>Spiralia</taxon>
        <taxon>Lophotrochozoa</taxon>
        <taxon>Platyhelminthes</taxon>
        <taxon>Trematoda</taxon>
        <taxon>Digenea</taxon>
        <taxon>Plagiorchiida</taxon>
        <taxon>Echinostomata</taxon>
        <taxon>Echinostomatoidea</taxon>
        <taxon>Echinostomatidae</taxon>
        <taxon>Echinostoma</taxon>
    </lineage>
</organism>
<feature type="compositionally biased region" description="Polar residues" evidence="1">
    <location>
        <begin position="420"/>
        <end position="430"/>
    </location>
</feature>
<feature type="compositionally biased region" description="Polar residues" evidence="1">
    <location>
        <begin position="28"/>
        <end position="45"/>
    </location>
</feature>
<feature type="region of interest" description="Disordered" evidence="1">
    <location>
        <begin position="268"/>
        <end position="290"/>
    </location>
</feature>
<dbReference type="OrthoDB" id="2357150at2759"/>
<feature type="domain" description="RanBD1" evidence="2">
    <location>
        <begin position="161"/>
        <end position="319"/>
    </location>
</feature>
<evidence type="ECO:0000259" key="2">
    <source>
        <dbReference type="PROSITE" id="PS50196"/>
    </source>
</evidence>
<dbReference type="GO" id="GO:0005096">
    <property type="term" value="F:GTPase activator activity"/>
    <property type="evidence" value="ECO:0007669"/>
    <property type="project" value="TreeGrafter"/>
</dbReference>
<reference evidence="3 4" key="2">
    <citation type="submission" date="2018-11" db="EMBL/GenBank/DDBJ databases">
        <authorList>
            <consortium name="Pathogen Informatics"/>
        </authorList>
    </citation>
    <scope>NUCLEOTIDE SEQUENCE [LARGE SCALE GENOMIC DNA]</scope>
    <source>
        <strain evidence="3 4">Egypt</strain>
    </source>
</reference>
<evidence type="ECO:0000313" key="4">
    <source>
        <dbReference type="Proteomes" id="UP000272942"/>
    </source>
</evidence>
<dbReference type="CDD" id="cd00835">
    <property type="entry name" value="RanBD_family"/>
    <property type="match status" value="1"/>
</dbReference>
<dbReference type="SMART" id="SM00160">
    <property type="entry name" value="RanBD"/>
    <property type="match status" value="1"/>
</dbReference>
<dbReference type="PROSITE" id="PS50196">
    <property type="entry name" value="RANBD1"/>
    <property type="match status" value="1"/>
</dbReference>
<dbReference type="WBParaSite" id="ECPE_0000041101-mRNA-1">
    <property type="protein sequence ID" value="ECPE_0000041101-mRNA-1"/>
    <property type="gene ID" value="ECPE_0000041101"/>
</dbReference>
<feature type="region of interest" description="Disordered" evidence="1">
    <location>
        <begin position="413"/>
        <end position="463"/>
    </location>
</feature>
<dbReference type="Proteomes" id="UP000272942">
    <property type="component" value="Unassembled WGS sequence"/>
</dbReference>
<sequence length="574" mass="62195">MNPGGFTTGQPKTTAPAASTPTKPLFSFVNSSTKSPANSSAQPVTVQGICASGASKPDQTDCSQSRPIFYFGNNDQSFPTSKPTTSEAPKSSGVFDKLQLAPNQTGKPIFGTGSFSFSFGLPKTTDSGTGVTSTPVSAANTSKGDDRDTDQVELVDEEKLTFKPVLEVMPEKVEVRTGEENEEVVFCERAKLYRWTANMWRERGVGEIKLLRTPNTGSMRCLMRRDHVLKVCCNHPITVGMQLKPMTNTTDGRAWTWWAIDFTEPMTEADADQSHNSSVGGEPDASGGRRETFAVRFRTTEHAQAFKESFEAAVSAAEKRAGGKPTEDVNSTARKTVNVDLDQGGQPSDNDDVIVVEKPPEVSDEQLARARQLMLPDEFYSFENGVIHGEAEKMTEAEEAEEDKLLEAAVRRGIQRHQPDTISPKSTGSMGVTAAGDDKKSDMNAKTKEKTPENQKTASLSGFGTLSSLKDNSLSSTYVPQIRGLPDFSTLSASVPKDGKLSFGTSFGTSATNTSYWSTAATPLFANFSSKERGETGENGTPEETGEHDPHYEPIIALPELVQVSTVLNYFCKY</sequence>
<feature type="compositionally biased region" description="Polar residues" evidence="1">
    <location>
        <begin position="454"/>
        <end position="463"/>
    </location>
</feature>
<keyword evidence="4" id="KW-1185">Reference proteome</keyword>
<feature type="compositionally biased region" description="Polar residues" evidence="1">
    <location>
        <begin position="73"/>
        <end position="89"/>
    </location>
</feature>
<accession>A0A183A0C6</accession>
<feature type="region of interest" description="Disordered" evidence="1">
    <location>
        <begin position="1"/>
        <end position="92"/>
    </location>
</feature>